<feature type="compositionally biased region" description="Polar residues" evidence="1">
    <location>
        <begin position="16"/>
        <end position="29"/>
    </location>
</feature>
<organism evidence="2 3">
    <name type="scientific">Phaseolus coccineus</name>
    <name type="common">Scarlet runner bean</name>
    <name type="synonym">Phaseolus multiflorus</name>
    <dbReference type="NCBI Taxonomy" id="3886"/>
    <lineage>
        <taxon>Eukaryota</taxon>
        <taxon>Viridiplantae</taxon>
        <taxon>Streptophyta</taxon>
        <taxon>Embryophyta</taxon>
        <taxon>Tracheophyta</taxon>
        <taxon>Spermatophyta</taxon>
        <taxon>Magnoliopsida</taxon>
        <taxon>eudicotyledons</taxon>
        <taxon>Gunneridae</taxon>
        <taxon>Pentapetalae</taxon>
        <taxon>rosids</taxon>
        <taxon>fabids</taxon>
        <taxon>Fabales</taxon>
        <taxon>Fabaceae</taxon>
        <taxon>Papilionoideae</taxon>
        <taxon>50 kb inversion clade</taxon>
        <taxon>NPAAA clade</taxon>
        <taxon>indigoferoid/millettioid clade</taxon>
        <taxon>Phaseoleae</taxon>
        <taxon>Phaseolus</taxon>
    </lineage>
</organism>
<proteinExistence type="predicted"/>
<comment type="caution">
    <text evidence="2">The sequence shown here is derived from an EMBL/GenBank/DDBJ whole genome shotgun (WGS) entry which is preliminary data.</text>
</comment>
<evidence type="ECO:0000313" key="2">
    <source>
        <dbReference type="EMBL" id="KAK7364538.1"/>
    </source>
</evidence>
<sequence length="147" mass="16231">MSSSVESSGSVDSSVTRTASGGASESSDGPSYDWVDPSVLNVSTKIKTSDDLDKFCSANPNFIEPDCPGEALVADVCGMTDRDTVGKTRRMTSFFRSGNVRFAPYTTSYKNFKDSYFKIFVELDGRDFFYNADGTTKFPFHWIEKPC</sequence>
<dbReference type="AlphaFoldDB" id="A0AAN9N757"/>
<gene>
    <name evidence="2" type="ORF">VNO80_13275</name>
</gene>
<protein>
    <submittedName>
        <fullName evidence="2">Uncharacterized protein</fullName>
    </submittedName>
</protein>
<feature type="compositionally biased region" description="Low complexity" evidence="1">
    <location>
        <begin position="1"/>
        <end position="15"/>
    </location>
</feature>
<evidence type="ECO:0000256" key="1">
    <source>
        <dbReference type="SAM" id="MobiDB-lite"/>
    </source>
</evidence>
<feature type="region of interest" description="Disordered" evidence="1">
    <location>
        <begin position="1"/>
        <end position="34"/>
    </location>
</feature>
<dbReference type="EMBL" id="JAYMYR010000005">
    <property type="protein sequence ID" value="KAK7364538.1"/>
    <property type="molecule type" value="Genomic_DNA"/>
</dbReference>
<accession>A0AAN9N757</accession>
<name>A0AAN9N757_PHACN</name>
<reference evidence="2 3" key="1">
    <citation type="submission" date="2024-01" db="EMBL/GenBank/DDBJ databases">
        <title>The genomes of 5 underutilized Papilionoideae crops provide insights into root nodulation and disease resistanc.</title>
        <authorList>
            <person name="Jiang F."/>
        </authorList>
    </citation>
    <scope>NUCLEOTIDE SEQUENCE [LARGE SCALE GENOMIC DNA]</scope>
    <source>
        <strain evidence="2">JINMINGXINNONG_FW02</strain>
        <tissue evidence="2">Leaves</tissue>
    </source>
</reference>
<dbReference type="Proteomes" id="UP001374584">
    <property type="component" value="Unassembled WGS sequence"/>
</dbReference>
<evidence type="ECO:0000313" key="3">
    <source>
        <dbReference type="Proteomes" id="UP001374584"/>
    </source>
</evidence>
<keyword evidence="3" id="KW-1185">Reference proteome</keyword>